<evidence type="ECO:0000313" key="3">
    <source>
        <dbReference type="Proteomes" id="UP000308707"/>
    </source>
</evidence>
<dbReference type="RefSeq" id="WP_137266989.1">
    <property type="nucleotide sequence ID" value="NZ_SZUA01000002.1"/>
</dbReference>
<keyword evidence="3" id="KW-1185">Reference proteome</keyword>
<name>A0A4U5JVV0_9GAMM</name>
<evidence type="ECO:0000256" key="1">
    <source>
        <dbReference type="SAM" id="SignalP"/>
    </source>
</evidence>
<reference evidence="2 3" key="1">
    <citation type="submission" date="2019-04" db="EMBL/GenBank/DDBJ databases">
        <title>Reference strain of H23.</title>
        <authorList>
            <person name="Luo X."/>
        </authorList>
    </citation>
    <scope>NUCLEOTIDE SEQUENCE [LARGE SCALE GENOMIC DNA]</scope>
    <source>
        <strain evidence="2 3">H23</strain>
    </source>
</reference>
<proteinExistence type="predicted"/>
<dbReference type="EMBL" id="SZUA01000002">
    <property type="protein sequence ID" value="TKR30559.1"/>
    <property type="molecule type" value="Genomic_DNA"/>
</dbReference>
<comment type="caution">
    <text evidence="2">The sequence shown here is derived from an EMBL/GenBank/DDBJ whole genome shotgun (WGS) entry which is preliminary data.</text>
</comment>
<sequence>MIPQKTVLALALALAGASLALPARADDDRFVLRLGAMNAKADSTLSGRTVFQGQPLGFEEDFDFGGDELVPRVEGMFKFGDRHRLLFNYFNYDKDRRATLNDDFSFENITIPRGSFAKTEAQFELASAMYDYAVVETPTSSLGLQIGVEYAKLEAKLYAQSGPFSYEDRASDDGYAPVVGLRYTATPSEKWRFVVQGQYLNADWGNFDDYEGDISRANAIAEYRFTKNFGAYVGYDWFKIDVERSDRGNNGVLGLDQRFKGPIVGVTFAF</sequence>
<dbReference type="Proteomes" id="UP000308707">
    <property type="component" value="Unassembled WGS sequence"/>
</dbReference>
<accession>A0A4U5JVV0</accession>
<gene>
    <name evidence="2" type="ORF">FCE95_10620</name>
</gene>
<feature type="signal peptide" evidence="1">
    <location>
        <begin position="1"/>
        <end position="25"/>
    </location>
</feature>
<dbReference type="AlphaFoldDB" id="A0A4U5JVV0"/>
<organism evidence="2 3">
    <name type="scientific">Luteimonas gilva</name>
    <dbReference type="NCBI Taxonomy" id="2572684"/>
    <lineage>
        <taxon>Bacteria</taxon>
        <taxon>Pseudomonadati</taxon>
        <taxon>Pseudomonadota</taxon>
        <taxon>Gammaproteobacteria</taxon>
        <taxon>Lysobacterales</taxon>
        <taxon>Lysobacteraceae</taxon>
        <taxon>Luteimonas</taxon>
    </lineage>
</organism>
<keyword evidence="1" id="KW-0732">Signal</keyword>
<protein>
    <submittedName>
        <fullName evidence="2">Uncharacterized protein</fullName>
    </submittedName>
</protein>
<dbReference type="SUPFAM" id="SSF56935">
    <property type="entry name" value="Porins"/>
    <property type="match status" value="1"/>
</dbReference>
<evidence type="ECO:0000313" key="2">
    <source>
        <dbReference type="EMBL" id="TKR30559.1"/>
    </source>
</evidence>
<dbReference type="OrthoDB" id="597163at2"/>
<feature type="chain" id="PRO_5020647363" evidence="1">
    <location>
        <begin position="26"/>
        <end position="270"/>
    </location>
</feature>